<evidence type="ECO:0000313" key="2">
    <source>
        <dbReference type="Proteomes" id="UP000002117"/>
    </source>
</evidence>
<dbReference type="EMBL" id="AY682195">
    <property type="protein sequence ID" value="AAV35821.1"/>
    <property type="molecule type" value="Genomic_DNA"/>
</dbReference>
<keyword evidence="2" id="KW-1185">Reference proteome</keyword>
<protein>
    <submittedName>
        <fullName evidence="1">Orf1</fullName>
    </submittedName>
</protein>
<reference evidence="1 2" key="1">
    <citation type="journal article" date="2004" name="J. Bacteriol.">
        <title>Lactobacillus plantarum bacteriophage LP65: a new member of the SPO1-like genus of the family Myoviridae.</title>
        <authorList>
            <person name="Chibani-Chennoufi S."/>
            <person name="Dillmann M.L."/>
            <person name="Marvin-Guy L."/>
            <person name="Rami-Shojaei S."/>
            <person name="Brussow H."/>
        </authorList>
    </citation>
    <scope>NUCLEOTIDE SEQUENCE</scope>
</reference>
<name>Q5ULW3_9CAUD</name>
<sequence length="30" mass="3638">MLDHGDTYNMADNRVELDRFNMVARMYETE</sequence>
<dbReference type="Proteomes" id="UP000002117">
    <property type="component" value="Segment"/>
</dbReference>
<proteinExistence type="predicted"/>
<accession>Q5ULW3</accession>
<dbReference type="RefSeq" id="YP_164636.1">
    <property type="nucleotide sequence ID" value="NC_006565.1"/>
</dbReference>
<organism evidence="1 2">
    <name type="scientific">Lactobacillus phage LP65</name>
    <dbReference type="NCBI Taxonomy" id="2892344"/>
    <lineage>
        <taxon>Viruses</taxon>
        <taxon>Duplodnaviria</taxon>
        <taxon>Heunggongvirae</taxon>
        <taxon>Uroviricota</taxon>
        <taxon>Caudoviricetes</taxon>
        <taxon>Herelleviridae</taxon>
        <taxon>Salchichonvirus</taxon>
        <taxon>Salchichonvirus LP65</taxon>
    </lineage>
</organism>
<gene>
    <name evidence="1" type="ORF">orf1</name>
</gene>
<dbReference type="KEGG" id="vg:3197430"/>
<evidence type="ECO:0000313" key="1">
    <source>
        <dbReference type="EMBL" id="AAV35821.1"/>
    </source>
</evidence>